<dbReference type="Pfam" id="PF24681">
    <property type="entry name" value="Kelch_KLHDC2_KLHL20_DRC7"/>
    <property type="match status" value="2"/>
</dbReference>
<feature type="domain" description="F-box" evidence="4">
    <location>
        <begin position="202"/>
        <end position="248"/>
    </location>
</feature>
<evidence type="ECO:0000256" key="2">
    <source>
        <dbReference type="ARBA" id="ARBA00022737"/>
    </source>
</evidence>
<dbReference type="PANTHER" id="PTHR46093">
    <property type="entry name" value="ACYL-COA-BINDING DOMAIN-CONTAINING PROTEIN 5"/>
    <property type="match status" value="1"/>
</dbReference>
<organism evidence="5 6">
    <name type="scientific">Tieghemostelium lacteum</name>
    <name type="common">Slime mold</name>
    <name type="synonym">Dictyostelium lacteum</name>
    <dbReference type="NCBI Taxonomy" id="361077"/>
    <lineage>
        <taxon>Eukaryota</taxon>
        <taxon>Amoebozoa</taxon>
        <taxon>Evosea</taxon>
        <taxon>Eumycetozoa</taxon>
        <taxon>Dictyostelia</taxon>
        <taxon>Dictyosteliales</taxon>
        <taxon>Raperosteliaceae</taxon>
        <taxon>Tieghemostelium</taxon>
    </lineage>
</organism>
<dbReference type="InterPro" id="IPR011043">
    <property type="entry name" value="Gal_Oxase/kelch_b-propeller"/>
</dbReference>
<reference evidence="5 6" key="1">
    <citation type="submission" date="2015-12" db="EMBL/GenBank/DDBJ databases">
        <title>Dictyostelia acquired genes for synthesis and detection of signals that induce cell-type specialization by lateral gene transfer from prokaryotes.</title>
        <authorList>
            <person name="Gloeckner G."/>
            <person name="Schaap P."/>
        </authorList>
    </citation>
    <scope>NUCLEOTIDE SEQUENCE [LARGE SCALE GENOMIC DNA]</scope>
    <source>
        <strain evidence="5 6">TK</strain>
    </source>
</reference>
<dbReference type="SUPFAM" id="SSF81383">
    <property type="entry name" value="F-box domain"/>
    <property type="match status" value="1"/>
</dbReference>
<evidence type="ECO:0000256" key="1">
    <source>
        <dbReference type="ARBA" id="ARBA00022441"/>
    </source>
</evidence>
<dbReference type="Proteomes" id="UP000076078">
    <property type="component" value="Unassembled WGS sequence"/>
</dbReference>
<dbReference type="Gene3D" id="2.120.10.80">
    <property type="entry name" value="Kelch-type beta propeller"/>
    <property type="match status" value="2"/>
</dbReference>
<evidence type="ECO:0000313" key="6">
    <source>
        <dbReference type="Proteomes" id="UP000076078"/>
    </source>
</evidence>
<keyword evidence="6" id="KW-1185">Reference proteome</keyword>
<dbReference type="Pfam" id="PF12937">
    <property type="entry name" value="F-box-like"/>
    <property type="match status" value="1"/>
</dbReference>
<protein>
    <recommendedName>
        <fullName evidence="4">F-box domain-containing protein</fullName>
    </recommendedName>
</protein>
<evidence type="ECO:0000259" key="4">
    <source>
        <dbReference type="PROSITE" id="PS50181"/>
    </source>
</evidence>
<feature type="compositionally biased region" description="Basic residues" evidence="3">
    <location>
        <begin position="33"/>
        <end position="48"/>
    </location>
</feature>
<dbReference type="SUPFAM" id="SSF50965">
    <property type="entry name" value="Galactose oxidase, central domain"/>
    <property type="match status" value="1"/>
</dbReference>
<feature type="region of interest" description="Disordered" evidence="3">
    <location>
        <begin position="19"/>
        <end position="50"/>
    </location>
</feature>
<dbReference type="Gene3D" id="1.20.1280.50">
    <property type="match status" value="1"/>
</dbReference>
<proteinExistence type="predicted"/>
<accession>A0A152A5M9</accession>
<dbReference type="EMBL" id="LODT01000006">
    <property type="protein sequence ID" value="KYR01534.1"/>
    <property type="molecule type" value="Genomic_DNA"/>
</dbReference>
<gene>
    <name evidence="5" type="ORF">DLAC_01527</name>
</gene>
<dbReference type="OMA" id="AVCWRKF"/>
<keyword evidence="1" id="KW-0880">Kelch repeat</keyword>
<keyword evidence="2" id="KW-0677">Repeat</keyword>
<dbReference type="STRING" id="361077.A0A152A5M9"/>
<dbReference type="InterPro" id="IPR015915">
    <property type="entry name" value="Kelch-typ_b-propeller"/>
</dbReference>
<dbReference type="InterPro" id="IPR001810">
    <property type="entry name" value="F-box_dom"/>
</dbReference>
<feature type="compositionally biased region" description="Polar residues" evidence="3">
    <location>
        <begin position="19"/>
        <end position="32"/>
    </location>
</feature>
<dbReference type="InterPro" id="IPR036047">
    <property type="entry name" value="F-box-like_dom_sf"/>
</dbReference>
<comment type="caution">
    <text evidence="5">The sequence shown here is derived from an EMBL/GenBank/DDBJ whole genome shotgun (WGS) entry which is preliminary data.</text>
</comment>
<dbReference type="OrthoDB" id="10250130at2759"/>
<evidence type="ECO:0000256" key="3">
    <source>
        <dbReference type="SAM" id="MobiDB-lite"/>
    </source>
</evidence>
<dbReference type="AlphaFoldDB" id="A0A152A5M9"/>
<sequence length="621" mass="70071">MASFFSLFKSFVGGNSQSEEQILQDQPLTSSGSRKKKLFNSSLPKKKLNSSSNTLKKLNISIGSDDSTGGISRPLNSFITEIDYSGYNREIGIVIDDFDSNTSSSTDDSMSDCDSLSGSGEIFHQYYSSNGSIQFIPKQYNNNNSNNNNNNQHHVIKVKGKSGPKLLSMKSPKYFSSRKQSLSLSESSIHIYQSNDFYFNHFYYILKFPEEIQLKIMSFLRARDLISISSTCKLFNRLSNERTLWRKNCFKNQWKIAKKYHPDFEYKSYFFEKLALSSVNCAKWIAPKFYGSLPSRRFKHTSTLVGKKIIFIGGQETDTKRFNDIIYYDIENQTFSKPQIKGDRVPNFSRHTSGAVGEKIYIFGGFDGQSTNFDLAVFNTANRSWSNIPKEFIGGKSPVSRTNHASAVVGKNVYIFGGNNNDESGRYQVLDDLHCLNTETMVWSQPDVTGDKPCARSGHCMTAIGSKLYLFGGGVWNESDGWVEKFNDIHVFDTDTQHWTKPVVKGDVQTSTFAISFNIGRYLFIFGGGSKPRFCVTNEIYVLDTESMFWSVPSIQEPRPPARDMGTACVADGEVYFMGGFAGGPIDYFNKLKFNFKSLSNLGKLNNDQLVLQYNSGNSYM</sequence>
<dbReference type="SMART" id="SM00256">
    <property type="entry name" value="FBOX"/>
    <property type="match status" value="1"/>
</dbReference>
<dbReference type="PANTHER" id="PTHR46093:SF18">
    <property type="entry name" value="FIBRONECTIN TYPE-III DOMAIN-CONTAINING PROTEIN"/>
    <property type="match status" value="1"/>
</dbReference>
<dbReference type="PROSITE" id="PS50181">
    <property type="entry name" value="FBOX"/>
    <property type="match status" value="1"/>
</dbReference>
<evidence type="ECO:0000313" key="5">
    <source>
        <dbReference type="EMBL" id="KYR01534.1"/>
    </source>
</evidence>
<name>A0A152A5M9_TIELA</name>
<dbReference type="InParanoid" id="A0A152A5M9"/>
<dbReference type="FunCoup" id="A0A152A5M9">
    <property type="interactions" value="31"/>
</dbReference>